<dbReference type="BioCyc" id="IAGG583356:GHAH-193-MONOMER"/>
<sequence length="103" mass="11951">MSMPHINQMLEGLNGEIAKYKPLYTSSDVPTNVILFVYRARDLWNRLGVVRFSLVDDPSSAKINITYDPAICGAESGIYRCVRKIHYMCYCNLRKLKMFIWLI</sequence>
<evidence type="ECO:0000313" key="2">
    <source>
        <dbReference type="Proteomes" id="UP000001304"/>
    </source>
</evidence>
<proteinExistence type="predicted"/>
<dbReference type="AlphaFoldDB" id="E0SQ82"/>
<protein>
    <submittedName>
        <fullName evidence="1">Uncharacterized protein</fullName>
    </submittedName>
</protein>
<accession>E0SQ82</accession>
<reference evidence="1 2" key="1">
    <citation type="journal article" date="2010" name="Stand. Genomic Sci.">
        <title>Complete genome sequence of Ignisphaera aggregans type strain (AQ1.S1).</title>
        <authorList>
            <person name="Goker M."/>
            <person name="Held B."/>
            <person name="Lapidus A."/>
            <person name="Nolan M."/>
            <person name="Spring S."/>
            <person name="Yasawong M."/>
            <person name="Lucas S."/>
            <person name="Glavina Del Rio T."/>
            <person name="Tice H."/>
            <person name="Cheng J.F."/>
            <person name="Goodwin L."/>
            <person name="Tapia R."/>
            <person name="Pitluck S."/>
            <person name="Liolios K."/>
            <person name="Ivanova N."/>
            <person name="Mavromatis K."/>
            <person name="Mikhailova N."/>
            <person name="Pati A."/>
            <person name="Chen A."/>
            <person name="Palaniappan K."/>
            <person name="Brambilla E."/>
            <person name="Land M."/>
            <person name="Hauser L."/>
            <person name="Chang Y.J."/>
            <person name="Jeffries C.D."/>
            <person name="Brettin T."/>
            <person name="Detter J.C."/>
            <person name="Han C."/>
            <person name="Rohde M."/>
            <person name="Sikorski J."/>
            <person name="Woyke T."/>
            <person name="Bristow J."/>
            <person name="Eisen J.A."/>
            <person name="Markowitz V."/>
            <person name="Hugenholtz P."/>
            <person name="Kyrpides N.C."/>
            <person name="Klenk H.P."/>
        </authorList>
    </citation>
    <scope>NUCLEOTIDE SEQUENCE [LARGE SCALE GENOMIC DNA]</scope>
    <source>
        <strain evidence="2">DSM 17230 / JCM 13409 / AQ1.S1</strain>
    </source>
</reference>
<keyword evidence="2" id="KW-1185">Reference proteome</keyword>
<gene>
    <name evidence="1" type="ordered locus">Igag_0183</name>
</gene>
<dbReference type="EMBL" id="CP002098">
    <property type="protein sequence ID" value="ADM27032.1"/>
    <property type="molecule type" value="Genomic_DNA"/>
</dbReference>
<dbReference type="HOGENOM" id="CLU_2257327_0_0_2"/>
<name>E0SQ82_IGNAA</name>
<dbReference type="KEGG" id="iag:Igag_0183"/>
<dbReference type="Proteomes" id="UP000001304">
    <property type="component" value="Chromosome"/>
</dbReference>
<dbReference type="STRING" id="583356.Igag_0183"/>
<organism evidence="1 2">
    <name type="scientific">Ignisphaera aggregans (strain DSM 17230 / JCM 13409 / AQ1.S1)</name>
    <dbReference type="NCBI Taxonomy" id="583356"/>
    <lineage>
        <taxon>Archaea</taxon>
        <taxon>Thermoproteota</taxon>
        <taxon>Thermoprotei</taxon>
        <taxon>Desulfurococcales</taxon>
        <taxon>Desulfurococcaceae</taxon>
        <taxon>Ignisphaera</taxon>
    </lineage>
</organism>
<evidence type="ECO:0000313" key="1">
    <source>
        <dbReference type="EMBL" id="ADM27032.1"/>
    </source>
</evidence>